<gene>
    <name evidence="1" type="ORF">BDP81DRAFT_417110</name>
</gene>
<protein>
    <recommendedName>
        <fullName evidence="3">Heterokaryon incompatibility domain-containing protein</fullName>
    </recommendedName>
</protein>
<dbReference type="InterPro" id="IPR052895">
    <property type="entry name" value="HetReg/Transcr_Mod"/>
</dbReference>
<keyword evidence="2" id="KW-1185">Reference proteome</keyword>
<evidence type="ECO:0000313" key="1">
    <source>
        <dbReference type="EMBL" id="KAK1655022.1"/>
    </source>
</evidence>
<evidence type="ECO:0008006" key="3">
    <source>
        <dbReference type="Google" id="ProtNLM"/>
    </source>
</evidence>
<reference evidence="1" key="1">
    <citation type="submission" date="2021-06" db="EMBL/GenBank/DDBJ databases">
        <title>Comparative genomics, transcriptomics and evolutionary studies reveal genomic signatures of adaptation to plant cell wall in hemibiotrophic fungi.</title>
        <authorList>
            <consortium name="DOE Joint Genome Institute"/>
            <person name="Baroncelli R."/>
            <person name="Diaz J.F."/>
            <person name="Benocci T."/>
            <person name="Peng M."/>
            <person name="Battaglia E."/>
            <person name="Haridas S."/>
            <person name="Andreopoulos W."/>
            <person name="Labutti K."/>
            <person name="Pangilinan J."/>
            <person name="Floch G.L."/>
            <person name="Makela M.R."/>
            <person name="Henrissat B."/>
            <person name="Grigoriev I.V."/>
            <person name="Crouch J.A."/>
            <person name="De Vries R.P."/>
            <person name="Sukno S.A."/>
            <person name="Thon M.R."/>
        </authorList>
    </citation>
    <scope>NUCLEOTIDE SEQUENCE</scope>
    <source>
        <strain evidence="1">CBS 102054</strain>
    </source>
</reference>
<comment type="caution">
    <text evidence="1">The sequence shown here is derived from an EMBL/GenBank/DDBJ whole genome shotgun (WGS) entry which is preliminary data.</text>
</comment>
<proteinExistence type="predicted"/>
<dbReference type="AlphaFoldDB" id="A0AAJ0EKX4"/>
<sequence length="168" mass="19306">MTMPADDPPAYSPPSYASTIYTPLVQSNTIRVLTLYPALSHDAEVQCGLLSTEISTCQELEQSYVALSYVWGNLSDPQLVYVNDQEVYIGRNLFKALRHLRRRDRPIRLGQTRYVSTKPILRSETTKFIKCATSILLLWRQLFTLEMMMEATRHHRLGIFSKDRANGH</sequence>
<dbReference type="Proteomes" id="UP001243989">
    <property type="component" value="Unassembled WGS sequence"/>
</dbReference>
<dbReference type="EMBL" id="JAHMHQ010000002">
    <property type="protein sequence ID" value="KAK1655022.1"/>
    <property type="molecule type" value="Genomic_DNA"/>
</dbReference>
<dbReference type="PANTHER" id="PTHR24148">
    <property type="entry name" value="ANKYRIN REPEAT DOMAIN-CONTAINING PROTEIN 39 HOMOLOG-RELATED"/>
    <property type="match status" value="1"/>
</dbReference>
<dbReference type="RefSeq" id="XP_060451066.1">
    <property type="nucleotide sequence ID" value="XM_060589594.1"/>
</dbReference>
<dbReference type="GeneID" id="85474456"/>
<evidence type="ECO:0000313" key="2">
    <source>
        <dbReference type="Proteomes" id="UP001243989"/>
    </source>
</evidence>
<name>A0AAJ0EKX4_9PEZI</name>
<accession>A0AAJ0EKX4</accession>
<dbReference type="PANTHER" id="PTHR24148:SF64">
    <property type="entry name" value="HETEROKARYON INCOMPATIBILITY DOMAIN-CONTAINING PROTEIN"/>
    <property type="match status" value="1"/>
</dbReference>
<organism evidence="1 2">
    <name type="scientific">Colletotrichum phormii</name>
    <dbReference type="NCBI Taxonomy" id="359342"/>
    <lineage>
        <taxon>Eukaryota</taxon>
        <taxon>Fungi</taxon>
        <taxon>Dikarya</taxon>
        <taxon>Ascomycota</taxon>
        <taxon>Pezizomycotina</taxon>
        <taxon>Sordariomycetes</taxon>
        <taxon>Hypocreomycetidae</taxon>
        <taxon>Glomerellales</taxon>
        <taxon>Glomerellaceae</taxon>
        <taxon>Colletotrichum</taxon>
        <taxon>Colletotrichum acutatum species complex</taxon>
    </lineage>
</organism>